<dbReference type="Pfam" id="PF04149">
    <property type="entry name" value="DUF397"/>
    <property type="match status" value="1"/>
</dbReference>
<evidence type="ECO:0000313" key="4">
    <source>
        <dbReference type="Proteomes" id="UP000275401"/>
    </source>
</evidence>
<reference evidence="3 4" key="1">
    <citation type="submission" date="2018-11" db="EMBL/GenBank/DDBJ databases">
        <title>The Potential of Streptomyces as Biocontrol Agents against the Tomato grey mould, Botrytis cinerea (Gray mold) Frontiers in Microbiology.</title>
        <authorList>
            <person name="Li D."/>
        </authorList>
    </citation>
    <scope>NUCLEOTIDE SEQUENCE [LARGE SCALE GENOMIC DNA]</scope>
    <source>
        <strain evidence="3 4">NEAU-LD23</strain>
    </source>
</reference>
<feature type="compositionally biased region" description="Polar residues" evidence="1">
    <location>
        <begin position="14"/>
        <end position="31"/>
    </location>
</feature>
<evidence type="ECO:0000313" key="3">
    <source>
        <dbReference type="EMBL" id="RNG39247.1"/>
    </source>
</evidence>
<name>A0A3M8XAP3_9ACTN</name>
<accession>A0A3M8XAP3</accession>
<proteinExistence type="predicted"/>
<feature type="domain" description="DUF397" evidence="2">
    <location>
        <begin position="10"/>
        <end position="63"/>
    </location>
</feature>
<organism evidence="3 4">
    <name type="scientific">Streptomyces botrytidirepellens</name>
    <dbReference type="NCBI Taxonomy" id="2486417"/>
    <lineage>
        <taxon>Bacteria</taxon>
        <taxon>Bacillati</taxon>
        <taxon>Actinomycetota</taxon>
        <taxon>Actinomycetes</taxon>
        <taxon>Kitasatosporales</taxon>
        <taxon>Streptomycetaceae</taxon>
        <taxon>Streptomyces</taxon>
    </lineage>
</organism>
<dbReference type="RefSeq" id="WP_123098015.1">
    <property type="nucleotide sequence ID" value="NZ_RIBZ01000010.1"/>
</dbReference>
<sequence>MIRHGLPESRWHKSSCSSGEGPTCVETQSTDDGLMAVGDSKDRSRGAITSTPVAWATFIDAVKYEGFAAL</sequence>
<dbReference type="Proteomes" id="UP000275401">
    <property type="component" value="Unassembled WGS sequence"/>
</dbReference>
<comment type="caution">
    <text evidence="3">The sequence shown here is derived from an EMBL/GenBank/DDBJ whole genome shotgun (WGS) entry which is preliminary data.</text>
</comment>
<feature type="compositionally biased region" description="Basic and acidic residues" evidence="1">
    <location>
        <begin position="1"/>
        <end position="11"/>
    </location>
</feature>
<protein>
    <submittedName>
        <fullName evidence="3">DUF397 domain-containing protein</fullName>
    </submittedName>
</protein>
<keyword evidence="4" id="KW-1185">Reference proteome</keyword>
<evidence type="ECO:0000256" key="1">
    <source>
        <dbReference type="SAM" id="MobiDB-lite"/>
    </source>
</evidence>
<gene>
    <name evidence="3" type="ORF">EEJ42_00250</name>
</gene>
<feature type="region of interest" description="Disordered" evidence="1">
    <location>
        <begin position="1"/>
        <end position="46"/>
    </location>
</feature>
<dbReference type="EMBL" id="RIBZ01000010">
    <property type="protein sequence ID" value="RNG39247.1"/>
    <property type="molecule type" value="Genomic_DNA"/>
</dbReference>
<dbReference type="InterPro" id="IPR007278">
    <property type="entry name" value="DUF397"/>
</dbReference>
<evidence type="ECO:0000259" key="2">
    <source>
        <dbReference type="Pfam" id="PF04149"/>
    </source>
</evidence>
<dbReference type="AlphaFoldDB" id="A0A3M8XAP3"/>